<organism evidence="7 8">
    <name type="scientific">Lupinus angustifolius</name>
    <name type="common">Narrow-leaved blue lupine</name>
    <dbReference type="NCBI Taxonomy" id="3871"/>
    <lineage>
        <taxon>Eukaryota</taxon>
        <taxon>Viridiplantae</taxon>
        <taxon>Streptophyta</taxon>
        <taxon>Embryophyta</taxon>
        <taxon>Tracheophyta</taxon>
        <taxon>Spermatophyta</taxon>
        <taxon>Magnoliopsida</taxon>
        <taxon>eudicotyledons</taxon>
        <taxon>Gunneridae</taxon>
        <taxon>Pentapetalae</taxon>
        <taxon>rosids</taxon>
        <taxon>fabids</taxon>
        <taxon>Fabales</taxon>
        <taxon>Fabaceae</taxon>
        <taxon>Papilionoideae</taxon>
        <taxon>50 kb inversion clade</taxon>
        <taxon>genistoids sensu lato</taxon>
        <taxon>core genistoids</taxon>
        <taxon>Genisteae</taxon>
        <taxon>Lupinus</taxon>
    </lineage>
</organism>
<dbReference type="InterPro" id="IPR012677">
    <property type="entry name" value="Nucleotide-bd_a/b_plait_sf"/>
</dbReference>
<evidence type="ECO:0000256" key="1">
    <source>
        <dbReference type="ARBA" id="ARBA00004123"/>
    </source>
</evidence>
<dbReference type="SMART" id="SM00360">
    <property type="entry name" value="RRM"/>
    <property type="match status" value="3"/>
</dbReference>
<feature type="domain" description="RRM" evidence="6">
    <location>
        <begin position="26"/>
        <end position="98"/>
    </location>
</feature>
<dbReference type="Gramene" id="OIV99442">
    <property type="protein sequence ID" value="OIV99442"/>
    <property type="gene ID" value="TanjilG_17252"/>
</dbReference>
<feature type="compositionally biased region" description="Low complexity" evidence="5">
    <location>
        <begin position="720"/>
        <end position="733"/>
    </location>
</feature>
<feature type="region of interest" description="Disordered" evidence="5">
    <location>
        <begin position="190"/>
        <end position="219"/>
    </location>
</feature>
<comment type="subcellular location">
    <subcellularLocation>
        <location evidence="1">Nucleus</location>
    </subcellularLocation>
</comment>
<dbReference type="AlphaFoldDB" id="A0A4P1R159"/>
<gene>
    <name evidence="7" type="ORF">TanjilG_17252</name>
</gene>
<dbReference type="InterPro" id="IPR000504">
    <property type="entry name" value="RRM_dom"/>
</dbReference>
<dbReference type="Proteomes" id="UP000188354">
    <property type="component" value="Chromosome LG13"/>
</dbReference>
<dbReference type="Gene3D" id="3.30.70.330">
    <property type="match status" value="3"/>
</dbReference>
<dbReference type="PANTHER" id="PTHR23189">
    <property type="entry name" value="RNA RECOGNITION MOTIF-CONTAINING"/>
    <property type="match status" value="1"/>
</dbReference>
<dbReference type="GO" id="GO:0005634">
    <property type="term" value="C:nucleus"/>
    <property type="evidence" value="ECO:0007669"/>
    <property type="project" value="UniProtKB-SubCell"/>
</dbReference>
<keyword evidence="3" id="KW-0539">Nucleus</keyword>
<dbReference type="SUPFAM" id="SSF54928">
    <property type="entry name" value="RNA-binding domain, RBD"/>
    <property type="match status" value="2"/>
</dbReference>
<feature type="domain" description="RRM" evidence="6">
    <location>
        <begin position="103"/>
        <end position="175"/>
    </location>
</feature>
<accession>A0A4P1R159</accession>
<name>A0A4P1R159_LUPAN</name>
<feature type="region of interest" description="Disordered" evidence="5">
    <location>
        <begin position="720"/>
        <end position="752"/>
    </location>
</feature>
<dbReference type="GO" id="GO:0003723">
    <property type="term" value="F:RNA binding"/>
    <property type="evidence" value="ECO:0007669"/>
    <property type="project" value="UniProtKB-UniRule"/>
</dbReference>
<sequence length="966" mass="105697">MPFPIKSMRPAYGGGGKDFDEVPPSNNLWVGNLAPNVTDSDLMNLFAQYGALDSVTSYSSRSYAFVFFKRVEDAKSAKNNLQGFALRGNYLKIEFARPAKPCKQLWVGGISTAVTKEELEAEFCKFGKIEEFKFFRDRNTACVEFFNLDDATQAMKIMNGKRMGGDHLRVDFLRSNTSKKDQMLDYGQFQGKSFGPTDSYTGQKRPLNSQLPMGRKGDSQPSNVLWIGYPPDVQIDEQMLHNAMILFGEIERIKSFPSRNSSFVEFRSVDEARRAKEGLQGRLFNDPRITILYSSNDQVPGKDYPGYYPGNDGLRPDVFLNEHAFRPLQMDVFGHTPMVPNNFPGQFPPSGIGSTAPMRPFVPQGSLESRISGPCFNEGSSLHKFQDGSSKSKMGPNWKRPSPPASGLLPSPASGTRLPARSASGAWDVLDINHISRDAKRSRIDGRGSVMEQTYGMDPIHLGPVSSRIAAGVHGPAEPDSDHIWRGIIAKGGTPVCHARCVPIGKGIGTELPDVVDCSARTGLDILTKHYADAIGFDIVFFLPDSEEDFASYTEFLRYLSAKDRAGVAKFADNTTLFLVPPSDFLTKVLKVPGPERLYGVVLKFPQVPISAPMQQSSHLPPSQSTQYVQQIPPSQAEYGFIPAKEEQVLPMDYNRLLLEDPKLPPKPVYPVTSGPPSVQPMRTDFAPSSNASLSQAGVALTPELIATLTNFLPATTQISATDGTSSSGGSLTVKPPFPPVAHNDGNQSQLWKPEHPIVDQSIHPPQPLGNMYNIHNAHYQPYPVAPTSVHPGQVVSSSSHIQETASSLQQQGAVSSRPMTNFMMPSQSGQLAVSPHVNHQYQVQHSPGTQKGFVGMQGTDTSVLYNSQAFLDANNSFTSSSHVQSANPSRQQAVMPYTVEQVNSDLSNQQVPLFGAGQGTSEVEADKNQRYQSTLQFAANLLHQIQQQQQQQQPTQGGSGPGIQQ</sequence>
<dbReference type="Pfam" id="PF00076">
    <property type="entry name" value="RRM_1"/>
    <property type="match status" value="3"/>
</dbReference>
<dbReference type="KEGG" id="lang:109325469"/>
<dbReference type="InterPro" id="IPR012921">
    <property type="entry name" value="SPOC_C"/>
</dbReference>
<evidence type="ECO:0000256" key="3">
    <source>
        <dbReference type="ARBA" id="ARBA00023242"/>
    </source>
</evidence>
<dbReference type="PROSITE" id="PS50102">
    <property type="entry name" value="RRM"/>
    <property type="match status" value="3"/>
</dbReference>
<evidence type="ECO:0000256" key="2">
    <source>
        <dbReference type="ARBA" id="ARBA00022884"/>
    </source>
</evidence>
<evidence type="ECO:0000256" key="4">
    <source>
        <dbReference type="PROSITE-ProRule" id="PRU00176"/>
    </source>
</evidence>
<evidence type="ECO:0000256" key="5">
    <source>
        <dbReference type="SAM" id="MobiDB-lite"/>
    </source>
</evidence>
<dbReference type="Pfam" id="PF07744">
    <property type="entry name" value="SPOC"/>
    <property type="match status" value="1"/>
</dbReference>
<dbReference type="OrthoDB" id="439808at2759"/>
<protein>
    <recommendedName>
        <fullName evidence="6">RRM domain-containing protein</fullName>
    </recommendedName>
</protein>
<feature type="region of interest" description="Disordered" evidence="5">
    <location>
        <begin position="945"/>
        <end position="966"/>
    </location>
</feature>
<proteinExistence type="predicted"/>
<dbReference type="STRING" id="3871.A0A4P1R159"/>
<dbReference type="InterPro" id="IPR035979">
    <property type="entry name" value="RBD_domain_sf"/>
</dbReference>
<feature type="domain" description="RRM" evidence="6">
    <location>
        <begin position="223"/>
        <end position="296"/>
    </location>
</feature>
<feature type="compositionally biased region" description="Low complexity" evidence="5">
    <location>
        <begin position="405"/>
        <end position="415"/>
    </location>
</feature>
<evidence type="ECO:0000313" key="8">
    <source>
        <dbReference type="Proteomes" id="UP000188354"/>
    </source>
</evidence>
<evidence type="ECO:0000259" key="6">
    <source>
        <dbReference type="PROSITE" id="PS50102"/>
    </source>
</evidence>
<feature type="region of interest" description="Disordered" evidence="5">
    <location>
        <begin position="380"/>
        <end position="420"/>
    </location>
</feature>
<dbReference type="FunFam" id="3.30.70.330:FF:000415">
    <property type="entry name" value="Flowering time control protein FPA"/>
    <property type="match status" value="1"/>
</dbReference>
<reference evidence="7 8" key="1">
    <citation type="journal article" date="2017" name="Plant Biotechnol. J.">
        <title>A comprehensive draft genome sequence for lupin (Lupinus angustifolius), an emerging health food: insights into plant-microbe interactions and legume evolution.</title>
        <authorList>
            <person name="Hane J.K."/>
            <person name="Ming Y."/>
            <person name="Kamphuis L.G."/>
            <person name="Nelson M.N."/>
            <person name="Garg G."/>
            <person name="Atkins C.A."/>
            <person name="Bayer P.E."/>
            <person name="Bravo A."/>
            <person name="Bringans S."/>
            <person name="Cannon S."/>
            <person name="Edwards D."/>
            <person name="Foley R."/>
            <person name="Gao L.L."/>
            <person name="Harrison M.J."/>
            <person name="Huang W."/>
            <person name="Hurgobin B."/>
            <person name="Li S."/>
            <person name="Liu C.W."/>
            <person name="McGrath A."/>
            <person name="Morahan G."/>
            <person name="Murray J."/>
            <person name="Weller J."/>
            <person name="Jian J."/>
            <person name="Singh K.B."/>
        </authorList>
    </citation>
    <scope>NUCLEOTIDE SEQUENCE [LARGE SCALE GENOMIC DNA]</scope>
    <source>
        <strain evidence="8">cv. Tanjil</strain>
        <tissue evidence="7">Whole plant</tissue>
    </source>
</reference>
<feature type="compositionally biased region" description="Low complexity" evidence="5">
    <location>
        <begin position="945"/>
        <end position="957"/>
    </location>
</feature>
<feature type="compositionally biased region" description="Polar residues" evidence="5">
    <location>
        <begin position="196"/>
        <end position="211"/>
    </location>
</feature>
<dbReference type="CDD" id="cd00590">
    <property type="entry name" value="RRM_SF"/>
    <property type="match status" value="2"/>
</dbReference>
<evidence type="ECO:0000313" key="7">
    <source>
        <dbReference type="EMBL" id="OIV99442.1"/>
    </source>
</evidence>
<keyword evidence="8" id="KW-1185">Reference proteome</keyword>
<dbReference type="EMBL" id="CM007373">
    <property type="protein sequence ID" value="OIV99442.1"/>
    <property type="molecule type" value="Genomic_DNA"/>
</dbReference>
<keyword evidence="2 4" id="KW-0694">RNA-binding</keyword>
<feature type="region of interest" description="Disordered" evidence="5">
    <location>
        <begin position="665"/>
        <end position="690"/>
    </location>
</feature>